<reference evidence="1 2" key="1">
    <citation type="journal article" date="2016" name="Nat. Commun.">
        <title>Thousands of microbial genomes shed light on interconnected biogeochemical processes in an aquifer system.</title>
        <authorList>
            <person name="Anantharaman K."/>
            <person name="Brown C.T."/>
            <person name="Hug L.A."/>
            <person name="Sharon I."/>
            <person name="Castelle C.J."/>
            <person name="Probst A.J."/>
            <person name="Thomas B.C."/>
            <person name="Singh A."/>
            <person name="Wilkins M.J."/>
            <person name="Karaoz U."/>
            <person name="Brodie E.L."/>
            <person name="Williams K.H."/>
            <person name="Hubbard S.S."/>
            <person name="Banfield J.F."/>
        </authorList>
    </citation>
    <scope>NUCLEOTIDE SEQUENCE [LARGE SCALE GENOMIC DNA]</scope>
</reference>
<name>A0A1F7HBQ1_9BACT</name>
<proteinExistence type="predicted"/>
<dbReference type="SUPFAM" id="SSF52540">
    <property type="entry name" value="P-loop containing nucleoside triphosphate hydrolases"/>
    <property type="match status" value="1"/>
</dbReference>
<gene>
    <name evidence="1" type="ORF">A3D06_01445</name>
</gene>
<dbReference type="Gene3D" id="3.40.50.300">
    <property type="entry name" value="P-loop containing nucleotide triphosphate hydrolases"/>
    <property type="match status" value="1"/>
</dbReference>
<dbReference type="InterPro" id="IPR027417">
    <property type="entry name" value="P-loop_NTPase"/>
</dbReference>
<dbReference type="AlphaFoldDB" id="A0A1F7HBQ1"/>
<comment type="caution">
    <text evidence="1">The sequence shown here is derived from an EMBL/GenBank/DDBJ whole genome shotgun (WGS) entry which is preliminary data.</text>
</comment>
<protein>
    <recommendedName>
        <fullName evidence="3">(d)CMP kinase</fullName>
    </recommendedName>
</protein>
<organism evidence="1 2">
    <name type="scientific">Candidatus Roizmanbacteria bacterium RIFCSPHIGHO2_02_FULL_40_9</name>
    <dbReference type="NCBI Taxonomy" id="1802042"/>
    <lineage>
        <taxon>Bacteria</taxon>
        <taxon>Candidatus Roizmaniibacteriota</taxon>
    </lineage>
</organism>
<evidence type="ECO:0008006" key="3">
    <source>
        <dbReference type="Google" id="ProtNLM"/>
    </source>
</evidence>
<dbReference type="EMBL" id="MFZS01000031">
    <property type="protein sequence ID" value="OGK28720.1"/>
    <property type="molecule type" value="Genomic_DNA"/>
</dbReference>
<dbReference type="Pfam" id="PF13189">
    <property type="entry name" value="Cytidylate_kin2"/>
    <property type="match status" value="1"/>
</dbReference>
<sequence length="175" mass="20597">MKYRHITLSGNICSGKSTVAQLLHKKLGWKFYSTGKYFREKAKKEGLSLYFAEEQNDAETRIADDYVASLLKNKEHYVIDAWLGGYLARNMDHVYRLYLAAQEETRIYRYSQREGISDQKAAKQIHERERFLLSKLRAIYKTDDFFNSKHYNRVFETDNLPPEVIVDEIIKAVQS</sequence>
<dbReference type="Proteomes" id="UP000177027">
    <property type="component" value="Unassembled WGS sequence"/>
</dbReference>
<accession>A0A1F7HBQ1</accession>
<evidence type="ECO:0000313" key="1">
    <source>
        <dbReference type="EMBL" id="OGK28720.1"/>
    </source>
</evidence>
<evidence type="ECO:0000313" key="2">
    <source>
        <dbReference type="Proteomes" id="UP000177027"/>
    </source>
</evidence>